<keyword evidence="3" id="KW-1185">Reference proteome</keyword>
<dbReference type="EMBL" id="JAPFFF010000034">
    <property type="protein sequence ID" value="KAK8843564.1"/>
    <property type="molecule type" value="Genomic_DNA"/>
</dbReference>
<evidence type="ECO:0000313" key="2">
    <source>
        <dbReference type="EMBL" id="KAK8843564.1"/>
    </source>
</evidence>
<name>A0ABR2HAZ3_9EUKA</name>
<protein>
    <submittedName>
        <fullName evidence="2">Uncharacterized protein</fullName>
    </submittedName>
</protein>
<sequence length="102" mass="11633">MTDQRGSQSQSQPPIDKPFLLAQDRGLVDLSIELDSLEKKNRFLEMIVQMYEGNPLKINSYVVLLDMKDLVDESYLYTLPVKYTGAPMMKSLIEFIDSSIGQ</sequence>
<comment type="caution">
    <text evidence="2">The sequence shown here is derived from an EMBL/GenBank/DDBJ whole genome shotgun (WGS) entry which is preliminary data.</text>
</comment>
<organism evidence="2 3">
    <name type="scientific">Tritrichomonas musculus</name>
    <dbReference type="NCBI Taxonomy" id="1915356"/>
    <lineage>
        <taxon>Eukaryota</taxon>
        <taxon>Metamonada</taxon>
        <taxon>Parabasalia</taxon>
        <taxon>Tritrichomonadida</taxon>
        <taxon>Tritrichomonadidae</taxon>
        <taxon>Tritrichomonas</taxon>
    </lineage>
</organism>
<proteinExistence type="predicted"/>
<dbReference type="Proteomes" id="UP001470230">
    <property type="component" value="Unassembled WGS sequence"/>
</dbReference>
<feature type="coiled-coil region" evidence="1">
    <location>
        <begin position="27"/>
        <end position="54"/>
    </location>
</feature>
<keyword evidence="1" id="KW-0175">Coiled coil</keyword>
<evidence type="ECO:0000313" key="3">
    <source>
        <dbReference type="Proteomes" id="UP001470230"/>
    </source>
</evidence>
<evidence type="ECO:0000256" key="1">
    <source>
        <dbReference type="SAM" id="Coils"/>
    </source>
</evidence>
<gene>
    <name evidence="2" type="ORF">M9Y10_024621</name>
</gene>
<reference evidence="2 3" key="1">
    <citation type="submission" date="2024-04" db="EMBL/GenBank/DDBJ databases">
        <title>Tritrichomonas musculus Genome.</title>
        <authorList>
            <person name="Alves-Ferreira E."/>
            <person name="Grigg M."/>
            <person name="Lorenzi H."/>
            <person name="Galac M."/>
        </authorList>
    </citation>
    <scope>NUCLEOTIDE SEQUENCE [LARGE SCALE GENOMIC DNA]</scope>
    <source>
        <strain evidence="2 3">EAF2021</strain>
    </source>
</reference>
<accession>A0ABR2HAZ3</accession>